<dbReference type="OrthoDB" id="4510660at2759"/>
<evidence type="ECO:0000313" key="3">
    <source>
        <dbReference type="Proteomes" id="UP000247810"/>
    </source>
</evidence>
<accession>A0A319ECV7</accession>
<keyword evidence="3" id="KW-1185">Reference proteome</keyword>
<dbReference type="Proteomes" id="UP000247810">
    <property type="component" value="Unassembled WGS sequence"/>
</dbReference>
<protein>
    <submittedName>
        <fullName evidence="2">Uncharacterized protein</fullName>
    </submittedName>
</protein>
<name>A0A319ECV7_9EURO</name>
<sequence>MDTPRVKAEGIPILTQQPRNGIVVLTLGRVRPACDDPGDRSNSKGARRAWKLMKLGLTGLRLHLQHRICISCRTGERGVTINGQDGSKPSVLPHSNLRTRRANNPELPL</sequence>
<organism evidence="2 3">
    <name type="scientific">Aspergillus ellipticus CBS 707.79</name>
    <dbReference type="NCBI Taxonomy" id="1448320"/>
    <lineage>
        <taxon>Eukaryota</taxon>
        <taxon>Fungi</taxon>
        <taxon>Dikarya</taxon>
        <taxon>Ascomycota</taxon>
        <taxon>Pezizomycotina</taxon>
        <taxon>Eurotiomycetes</taxon>
        <taxon>Eurotiomycetidae</taxon>
        <taxon>Eurotiales</taxon>
        <taxon>Aspergillaceae</taxon>
        <taxon>Aspergillus</taxon>
        <taxon>Aspergillus subgen. Circumdati</taxon>
    </lineage>
</organism>
<feature type="region of interest" description="Disordered" evidence="1">
    <location>
        <begin position="77"/>
        <end position="109"/>
    </location>
</feature>
<dbReference type="AlphaFoldDB" id="A0A319ECV7"/>
<proteinExistence type="predicted"/>
<dbReference type="VEuPathDB" id="FungiDB:BO71DRAFT_425897"/>
<evidence type="ECO:0000313" key="2">
    <source>
        <dbReference type="EMBL" id="PYH98648.1"/>
    </source>
</evidence>
<evidence type="ECO:0000256" key="1">
    <source>
        <dbReference type="SAM" id="MobiDB-lite"/>
    </source>
</evidence>
<reference evidence="2 3" key="1">
    <citation type="submission" date="2018-02" db="EMBL/GenBank/DDBJ databases">
        <title>The genomes of Aspergillus section Nigri reveals drivers in fungal speciation.</title>
        <authorList>
            <consortium name="DOE Joint Genome Institute"/>
            <person name="Vesth T.C."/>
            <person name="Nybo J."/>
            <person name="Theobald S."/>
            <person name="Brandl J."/>
            <person name="Frisvad J.C."/>
            <person name="Nielsen K.F."/>
            <person name="Lyhne E.K."/>
            <person name="Kogle M.E."/>
            <person name="Kuo A."/>
            <person name="Riley R."/>
            <person name="Clum A."/>
            <person name="Nolan M."/>
            <person name="Lipzen A."/>
            <person name="Salamov A."/>
            <person name="Henrissat B."/>
            <person name="Wiebenga A."/>
            <person name="De vries R.P."/>
            <person name="Grigoriev I.V."/>
            <person name="Mortensen U.H."/>
            <person name="Andersen M.R."/>
            <person name="Baker S.E."/>
        </authorList>
    </citation>
    <scope>NUCLEOTIDE SEQUENCE [LARGE SCALE GENOMIC DNA]</scope>
    <source>
        <strain evidence="2 3">CBS 707.79</strain>
    </source>
</reference>
<gene>
    <name evidence="2" type="ORF">BO71DRAFT_425897</name>
</gene>
<dbReference type="EMBL" id="KZ825809">
    <property type="protein sequence ID" value="PYH98648.1"/>
    <property type="molecule type" value="Genomic_DNA"/>
</dbReference>